<dbReference type="InterPro" id="IPR023302">
    <property type="entry name" value="Pept_S9A_N"/>
</dbReference>
<evidence type="ECO:0000256" key="5">
    <source>
        <dbReference type="ARBA" id="ARBA00045448"/>
    </source>
</evidence>
<keyword evidence="3 6" id="KW-0378">Hydrolase</keyword>
<evidence type="ECO:0000256" key="6">
    <source>
        <dbReference type="RuleBase" id="RU368024"/>
    </source>
</evidence>
<dbReference type="Gene3D" id="3.40.50.1820">
    <property type="entry name" value="alpha/beta hydrolase"/>
    <property type="match status" value="2"/>
</dbReference>
<proteinExistence type="inferred from homology"/>
<dbReference type="InterPro" id="IPR029058">
    <property type="entry name" value="AB_hydrolase_fold"/>
</dbReference>
<sequence length="399" mass="44375">MLRLAGSFPRLPPPVRPISPAPAPSQLSLRRVLLLLSSAGFSPPSCYSSPSFAAMAAAAPPVAKKVPRQLVEHGDVRVDNYYWLRDDSRSDPDVLAHLRAENDYTAAVMSGPDAPDEHIILDENVKAEGHDYYSIGAFKGGRAIDFIDPTYAVDPEESQFHSSVLRFHYSSMRTPPSVYDYDMDSGVSVLKKIHTILGGFNASNYVTERKWAAAADGTQVPMSILYRNDLVKLDGSDPMLLYGYGSYEICIDPSFRGSRFSLVDRGFIYVIAHIRGGGEMGRKWYEDGKLLKKKNTFTDFIDCAEHLIKSKYCSREKLCINGRSAGGLLMGAVLNMRPDLFRAAVAGVPFVDVVTTMLDPTIPLTTAEWEEWGDPRKEEFYYYMKSYSPVDNASADLYL</sequence>
<dbReference type="Pfam" id="PF00326">
    <property type="entry name" value="Peptidase_S9"/>
    <property type="match status" value="1"/>
</dbReference>
<dbReference type="GO" id="GO:0006508">
    <property type="term" value="P:proteolysis"/>
    <property type="evidence" value="ECO:0007669"/>
    <property type="project" value="UniProtKB-KW"/>
</dbReference>
<dbReference type="PANTHER" id="PTHR11757">
    <property type="entry name" value="PROTEASE FAMILY S9A OLIGOPEPTIDASE"/>
    <property type="match status" value="1"/>
</dbReference>
<organism evidence="9">
    <name type="scientific">Zea mays</name>
    <name type="common">Maize</name>
    <dbReference type="NCBI Taxonomy" id="4577"/>
    <lineage>
        <taxon>Eukaryota</taxon>
        <taxon>Viridiplantae</taxon>
        <taxon>Streptophyta</taxon>
        <taxon>Embryophyta</taxon>
        <taxon>Tracheophyta</taxon>
        <taxon>Spermatophyta</taxon>
        <taxon>Magnoliopsida</taxon>
        <taxon>Liliopsida</taxon>
        <taxon>Poales</taxon>
        <taxon>Poaceae</taxon>
        <taxon>PACMAD clade</taxon>
        <taxon>Panicoideae</taxon>
        <taxon>Andropogonodae</taxon>
        <taxon>Andropogoneae</taxon>
        <taxon>Tripsacinae</taxon>
        <taxon>Zea</taxon>
    </lineage>
</organism>
<evidence type="ECO:0000259" key="7">
    <source>
        <dbReference type="Pfam" id="PF00326"/>
    </source>
</evidence>
<evidence type="ECO:0000256" key="3">
    <source>
        <dbReference type="ARBA" id="ARBA00022801"/>
    </source>
</evidence>
<feature type="domain" description="Peptidase S9A N-terminal" evidence="8">
    <location>
        <begin position="60"/>
        <end position="110"/>
    </location>
</feature>
<dbReference type="EC" id="3.4.21.-" evidence="6"/>
<dbReference type="AlphaFoldDB" id="A0A1D6LLT7"/>
<comment type="similarity">
    <text evidence="1 6">Belongs to the peptidase S9A family.</text>
</comment>
<protein>
    <recommendedName>
        <fullName evidence="6">Prolyl endopeptidase</fullName>
        <ecNumber evidence="6">3.4.21.-</ecNumber>
    </recommendedName>
</protein>
<dbReference type="SUPFAM" id="SSF50993">
    <property type="entry name" value="Peptidase/esterase 'gauge' domain"/>
    <property type="match status" value="1"/>
</dbReference>
<evidence type="ECO:0000259" key="8">
    <source>
        <dbReference type="Pfam" id="PF02897"/>
    </source>
</evidence>
<keyword evidence="4 6" id="KW-0720">Serine protease</keyword>
<dbReference type="SUPFAM" id="SSF53474">
    <property type="entry name" value="alpha/beta-Hydrolases"/>
    <property type="match status" value="1"/>
</dbReference>
<dbReference type="InterPro" id="IPR002470">
    <property type="entry name" value="Peptidase_S9A"/>
</dbReference>
<dbReference type="PRINTS" id="PR00862">
    <property type="entry name" value="PROLIGOPTASE"/>
</dbReference>
<name>A0A1D6LLT7_MAIZE</name>
<dbReference type="InterPro" id="IPR051543">
    <property type="entry name" value="Serine_Peptidase_S9A"/>
</dbReference>
<evidence type="ECO:0000313" key="9">
    <source>
        <dbReference type="EMBL" id="AQK80646.1"/>
    </source>
</evidence>
<dbReference type="PANTHER" id="PTHR11757:SF19">
    <property type="entry name" value="PROLYL ENDOPEPTIDASE-LIKE"/>
    <property type="match status" value="1"/>
</dbReference>
<dbReference type="EMBL" id="CM000782">
    <property type="protein sequence ID" value="AQK80646.1"/>
    <property type="molecule type" value="Genomic_DNA"/>
</dbReference>
<feature type="domain" description="Peptidase S9 prolyl oligopeptidase catalytic" evidence="7">
    <location>
        <begin position="253"/>
        <end position="393"/>
    </location>
</feature>
<dbReference type="GO" id="GO:0004252">
    <property type="term" value="F:serine-type endopeptidase activity"/>
    <property type="evidence" value="ECO:0007669"/>
    <property type="project" value="UniProtKB-UniRule"/>
</dbReference>
<reference evidence="9" key="1">
    <citation type="submission" date="2015-12" db="EMBL/GenBank/DDBJ databases">
        <title>Update maize B73 reference genome by single molecule sequencing technologies.</title>
        <authorList>
            <consortium name="Maize Genome Sequencing Project"/>
            <person name="Ware D."/>
        </authorList>
    </citation>
    <scope>NUCLEOTIDE SEQUENCE</scope>
    <source>
        <tissue evidence="9">Seedling</tissue>
    </source>
</reference>
<comment type="function">
    <text evidence="5">Serine peptidase whose precise substrate specificity remains unclear. Does not cleave peptides after a arginine or lysine residue. Regulates trans-Golgi network morphology and sorting by regulating the membrane binding of the AP-1 complex. May play a role in the regulation of synaptic vesicle exocytosis.</text>
</comment>
<evidence type="ECO:0000256" key="4">
    <source>
        <dbReference type="ARBA" id="ARBA00022825"/>
    </source>
</evidence>
<keyword evidence="2 6" id="KW-0645">Protease</keyword>
<evidence type="ECO:0000256" key="1">
    <source>
        <dbReference type="ARBA" id="ARBA00005228"/>
    </source>
</evidence>
<dbReference type="InterPro" id="IPR001375">
    <property type="entry name" value="Peptidase_S9_cat"/>
</dbReference>
<evidence type="ECO:0000256" key="2">
    <source>
        <dbReference type="ARBA" id="ARBA00022670"/>
    </source>
</evidence>
<accession>A0A1D6LLT7</accession>
<dbReference type="Pfam" id="PF02897">
    <property type="entry name" value="Peptidase_S9_N"/>
    <property type="match status" value="1"/>
</dbReference>
<gene>
    <name evidence="9" type="ORF">ZEAMMB73_Zm00001d036334</name>
</gene>